<sequence length="606" mass="61179">MAHAGQQAHHDLLRRQRQTGGDLGGALAGIAQSVVGAGASTTRETAGGQTSAAQGTSVPAQQSTMSAAAPTTQQTSAAAPSSSSSTVQEVTHSTTTSAAPVPSSTTSEPVQQSTTTTAISSSTTTQAVATSSTTTSSSTTTTAASSSSILSLSSASAFTTVVVVPASSSTFSSSASAATVSRPASNAAQSGSSVSTGTVVGIVIGALAGVGVLACAVVWLFKKKFNRDDDDQVSPFDRDEFRRASVMLDDVDEHYVSQSLNSYRNVATGGSAGGPGSISGGHSPQMSEYSMHDMMDNGALARSGTLMSSTGTAAALPGLARGNTLSAPRPPTMISHHFQHQQQQQGVMPSFQPGQVVPGMPSPPPPSYHTGYGGSGAIDLYGATGGAGPYGAIPHPANGLAPYPIAAGGLDRSLSTASAGPWHGTRAGPGADLSRANSQASAYSQMSDGAQAGSSLPASLRPGGSSHGHGGPGAGAGAYDERPLSLVHEHDEPYSSSNPTFDRARQAEAGAELSRSGTPVNHNVQQTFFSHSAAGHVREESLDAFGARKGAADRGVEQSAIVGRWSDGEEFADDGASVKRERRLSIRNGGLDQFDEDDADVYGGTR</sequence>
<keyword evidence="2" id="KW-0812">Transmembrane</keyword>
<feature type="compositionally biased region" description="Polar residues" evidence="1">
    <location>
        <begin position="435"/>
        <end position="457"/>
    </location>
</feature>
<evidence type="ECO:0000256" key="1">
    <source>
        <dbReference type="SAM" id="MobiDB-lite"/>
    </source>
</evidence>
<reference evidence="3 4" key="1">
    <citation type="submission" date="2019-07" db="EMBL/GenBank/DDBJ databases">
        <title>Rhodotorula toruloides NBRC10032 genome sequencing.</title>
        <authorList>
            <person name="Shida Y."/>
            <person name="Takaku H."/>
            <person name="Ogasawara W."/>
            <person name="Mori K."/>
        </authorList>
    </citation>
    <scope>NUCLEOTIDE SEQUENCE [LARGE SCALE GENOMIC DNA]</scope>
    <source>
        <strain evidence="3 4">NBRC10032</strain>
    </source>
</reference>
<evidence type="ECO:0000313" key="4">
    <source>
        <dbReference type="Proteomes" id="UP000321518"/>
    </source>
</evidence>
<feature type="compositionally biased region" description="Gly residues" evidence="1">
    <location>
        <begin position="465"/>
        <end position="476"/>
    </location>
</feature>
<comment type="caution">
    <text evidence="3">The sequence shown here is derived from an EMBL/GenBank/DDBJ whole genome shotgun (WGS) entry which is preliminary data.</text>
</comment>
<proteinExistence type="predicted"/>
<feature type="region of interest" description="Disordered" evidence="1">
    <location>
        <begin position="415"/>
        <end position="519"/>
    </location>
</feature>
<keyword evidence="2" id="KW-1133">Transmembrane helix</keyword>
<protein>
    <submittedName>
        <fullName evidence="3">Uncharacterized protein</fullName>
    </submittedName>
</protein>
<feature type="region of interest" description="Disordered" evidence="1">
    <location>
        <begin position="567"/>
        <end position="606"/>
    </location>
</feature>
<keyword evidence="2" id="KW-0472">Membrane</keyword>
<accession>A0A511KCN0</accession>
<name>A0A511KCN0_RHOTO</name>
<dbReference type="EMBL" id="BJWK01000003">
    <property type="protein sequence ID" value="GEM07696.1"/>
    <property type="molecule type" value="Genomic_DNA"/>
</dbReference>
<feature type="transmembrane region" description="Helical" evidence="2">
    <location>
        <begin position="199"/>
        <end position="221"/>
    </location>
</feature>
<evidence type="ECO:0000256" key="2">
    <source>
        <dbReference type="SAM" id="Phobius"/>
    </source>
</evidence>
<dbReference type="PANTHER" id="PTHR16861:SF4">
    <property type="entry name" value="SH3 DOMAIN PROTEIN (AFU_ORTHOLOGUE AFUA_1G13610)"/>
    <property type="match status" value="1"/>
</dbReference>
<dbReference type="PANTHER" id="PTHR16861">
    <property type="entry name" value="GLYCOPROTEIN 38"/>
    <property type="match status" value="1"/>
</dbReference>
<evidence type="ECO:0000313" key="3">
    <source>
        <dbReference type="EMBL" id="GEM07696.1"/>
    </source>
</evidence>
<feature type="compositionally biased region" description="Low complexity" evidence="1">
    <location>
        <begin position="60"/>
        <end position="141"/>
    </location>
</feature>
<dbReference type="Proteomes" id="UP000321518">
    <property type="component" value="Unassembled WGS sequence"/>
</dbReference>
<feature type="region of interest" description="Disordered" evidence="1">
    <location>
        <begin position="41"/>
        <end position="141"/>
    </location>
</feature>
<feature type="compositionally biased region" description="Polar residues" evidence="1">
    <location>
        <begin position="41"/>
        <end position="59"/>
    </location>
</feature>
<feature type="compositionally biased region" description="Basic and acidic residues" evidence="1">
    <location>
        <begin position="479"/>
        <end position="493"/>
    </location>
</feature>
<feature type="region of interest" description="Disordered" evidence="1">
    <location>
        <begin position="320"/>
        <end position="344"/>
    </location>
</feature>
<dbReference type="OrthoDB" id="2536813at2759"/>
<dbReference type="AlphaFoldDB" id="A0A511KCN0"/>
<gene>
    <name evidence="3" type="ORF">Rt10032_c03g1713</name>
</gene>
<organism evidence="3 4">
    <name type="scientific">Rhodotorula toruloides</name>
    <name type="common">Yeast</name>
    <name type="synonym">Rhodosporidium toruloides</name>
    <dbReference type="NCBI Taxonomy" id="5286"/>
    <lineage>
        <taxon>Eukaryota</taxon>
        <taxon>Fungi</taxon>
        <taxon>Dikarya</taxon>
        <taxon>Basidiomycota</taxon>
        <taxon>Pucciniomycotina</taxon>
        <taxon>Microbotryomycetes</taxon>
        <taxon>Sporidiobolales</taxon>
        <taxon>Sporidiobolaceae</taxon>
        <taxon>Rhodotorula</taxon>
    </lineage>
</organism>